<gene>
    <name evidence="1" type="ORF">AhaeAN43_01635</name>
</gene>
<evidence type="ECO:0000313" key="2">
    <source>
        <dbReference type="Proteomes" id="UP000463868"/>
    </source>
</evidence>
<evidence type="ECO:0000313" key="1">
    <source>
        <dbReference type="EMBL" id="QHI12175.1"/>
    </source>
</evidence>
<dbReference type="AlphaFoldDB" id="A0A845PHK6"/>
<sequence length="78" mass="9114">MTKKIHDAALSFLNGSLRHISTMIDRGNDAKYILADLRELQAKADFARDLGVISDDEHQEIKEQWYHYRELLDVLNQE</sequence>
<protein>
    <submittedName>
        <fullName evidence="1">Uncharacterized protein</fullName>
    </submittedName>
</protein>
<dbReference type="Proteomes" id="UP000463868">
    <property type="component" value="Chromosome"/>
</dbReference>
<proteinExistence type="predicted"/>
<organism evidence="1 2">
    <name type="scientific">Acinetobacter haemolyticus</name>
    <dbReference type="NCBI Taxonomy" id="29430"/>
    <lineage>
        <taxon>Bacteria</taxon>
        <taxon>Pseudomonadati</taxon>
        <taxon>Pseudomonadota</taxon>
        <taxon>Gammaproteobacteria</taxon>
        <taxon>Moraxellales</taxon>
        <taxon>Moraxellaceae</taxon>
        <taxon>Acinetobacter</taxon>
    </lineage>
</organism>
<name>A0A845PHK6_ACIHA</name>
<reference evidence="1 2" key="1">
    <citation type="submission" date="2018-08" db="EMBL/GenBank/DDBJ databases">
        <title>Analysis of the genomic diversity of Mexican Acinetobacter haemolyticus clinical isolates.</title>
        <authorList>
            <person name="Castro-Jaimes S."/>
            <person name="Cevallos M.A."/>
        </authorList>
    </citation>
    <scope>NUCLEOTIDE SEQUENCE [LARGE SCALE GENOMIC DNA]</scope>
    <source>
        <strain evidence="1 2">AN43</strain>
    </source>
</reference>
<dbReference type="RefSeq" id="WP_160126452.1">
    <property type="nucleotide sequence ID" value="NZ_CP031972.1"/>
</dbReference>
<dbReference type="EMBL" id="CP031976">
    <property type="protein sequence ID" value="QHI12175.1"/>
    <property type="molecule type" value="Genomic_DNA"/>
</dbReference>
<accession>A0A845PHK6</accession>